<dbReference type="InterPro" id="IPR050564">
    <property type="entry name" value="F420-G6PD/mer"/>
</dbReference>
<dbReference type="GO" id="GO:0016705">
    <property type="term" value="F:oxidoreductase activity, acting on paired donors, with incorporation or reduction of molecular oxygen"/>
    <property type="evidence" value="ECO:0007669"/>
    <property type="project" value="InterPro"/>
</dbReference>
<dbReference type="PANTHER" id="PTHR43244:SF1">
    <property type="entry name" value="5,10-METHYLENETETRAHYDROMETHANOPTERIN REDUCTASE"/>
    <property type="match status" value="1"/>
</dbReference>
<dbReference type="Pfam" id="PF00296">
    <property type="entry name" value="Bac_luciferase"/>
    <property type="match status" value="1"/>
</dbReference>
<evidence type="ECO:0000259" key="3">
    <source>
        <dbReference type="Pfam" id="PF00296"/>
    </source>
</evidence>
<keyword evidence="1" id="KW-0560">Oxidoreductase</keyword>
<gene>
    <name evidence="4" type="ORF">SAMN06265355_11137</name>
</gene>
<sequence>MSTAIAAAGEGLPLFGFGAHTGVEDVADLLQMAQQADRDGLDHFSLSDHPYLGDRVDAYAALGFVLGRTERIAGLANVTNLPTRPAPLLARTVTSLSALSGGRVVLGMGAGGLWDRISDMGVPRLSPGAAVDAFEEAIVLVRELSGGGPPVTHHGRHYRVEEIEPAPVAAPPVWTGSVGPRSLAATGRVADGWIPGHAADWLSERHRTSRPVIDEAAAAAGRDPREIRTIFNLPGRVTGRPLPATRDRDGRWIGGSPEQWAEELTGAVLEHGASGFTLFSPGGGTQDLASLGRWGQEIAPAVREAVAKENGPSPKPRHQGPGHR</sequence>
<dbReference type="Proteomes" id="UP000198420">
    <property type="component" value="Unassembled WGS sequence"/>
</dbReference>
<proteinExistence type="predicted"/>
<keyword evidence="4" id="KW-0503">Monooxygenase</keyword>
<dbReference type="AlphaFoldDB" id="A0A239BQP3"/>
<dbReference type="GO" id="GO:0004497">
    <property type="term" value="F:monooxygenase activity"/>
    <property type="evidence" value="ECO:0007669"/>
    <property type="project" value="UniProtKB-KW"/>
</dbReference>
<evidence type="ECO:0000256" key="1">
    <source>
        <dbReference type="ARBA" id="ARBA00023002"/>
    </source>
</evidence>
<feature type="domain" description="Luciferase-like" evidence="3">
    <location>
        <begin position="19"/>
        <end position="233"/>
    </location>
</feature>
<dbReference type="PANTHER" id="PTHR43244">
    <property type="match status" value="1"/>
</dbReference>
<reference evidence="5" key="1">
    <citation type="submission" date="2017-06" db="EMBL/GenBank/DDBJ databases">
        <authorList>
            <person name="Varghese N."/>
            <person name="Submissions S."/>
        </authorList>
    </citation>
    <scope>NUCLEOTIDE SEQUENCE [LARGE SCALE GENOMIC DNA]</scope>
    <source>
        <strain evidence="5">DSM 44485</strain>
    </source>
</reference>
<dbReference type="InterPro" id="IPR036661">
    <property type="entry name" value="Luciferase-like_sf"/>
</dbReference>
<dbReference type="SUPFAM" id="SSF51679">
    <property type="entry name" value="Bacterial luciferase-like"/>
    <property type="match status" value="1"/>
</dbReference>
<dbReference type="InterPro" id="IPR011251">
    <property type="entry name" value="Luciferase-like_dom"/>
</dbReference>
<organism evidence="4 5">
    <name type="scientific">Actinomadura mexicana</name>
    <dbReference type="NCBI Taxonomy" id="134959"/>
    <lineage>
        <taxon>Bacteria</taxon>
        <taxon>Bacillati</taxon>
        <taxon>Actinomycetota</taxon>
        <taxon>Actinomycetes</taxon>
        <taxon>Streptosporangiales</taxon>
        <taxon>Thermomonosporaceae</taxon>
        <taxon>Actinomadura</taxon>
    </lineage>
</organism>
<evidence type="ECO:0000313" key="5">
    <source>
        <dbReference type="Proteomes" id="UP000198420"/>
    </source>
</evidence>
<feature type="compositionally biased region" description="Basic residues" evidence="2">
    <location>
        <begin position="315"/>
        <end position="324"/>
    </location>
</feature>
<name>A0A239BQP3_9ACTN</name>
<protein>
    <submittedName>
        <fullName evidence="4">Luciferase-like monooxygenase</fullName>
    </submittedName>
</protein>
<evidence type="ECO:0000313" key="4">
    <source>
        <dbReference type="EMBL" id="SNS09982.1"/>
    </source>
</evidence>
<dbReference type="Gene3D" id="3.20.20.30">
    <property type="entry name" value="Luciferase-like domain"/>
    <property type="match status" value="1"/>
</dbReference>
<dbReference type="CDD" id="cd01097">
    <property type="entry name" value="Tetrahydromethanopterin_reductase"/>
    <property type="match status" value="1"/>
</dbReference>
<evidence type="ECO:0000256" key="2">
    <source>
        <dbReference type="SAM" id="MobiDB-lite"/>
    </source>
</evidence>
<feature type="region of interest" description="Disordered" evidence="2">
    <location>
        <begin position="304"/>
        <end position="324"/>
    </location>
</feature>
<dbReference type="OrthoDB" id="9775082at2"/>
<accession>A0A239BQP3</accession>
<dbReference type="EMBL" id="FZNP01000011">
    <property type="protein sequence ID" value="SNS09982.1"/>
    <property type="molecule type" value="Genomic_DNA"/>
</dbReference>
<keyword evidence="5" id="KW-1185">Reference proteome</keyword>